<evidence type="ECO:0000256" key="1">
    <source>
        <dbReference type="SAM" id="MobiDB-lite"/>
    </source>
</evidence>
<protein>
    <submittedName>
        <fullName evidence="2">Uncharacterized protein</fullName>
    </submittedName>
</protein>
<reference evidence="2 3" key="1">
    <citation type="journal article" date="2019" name="Commun. Biol.">
        <title>The bagworm genome reveals a unique fibroin gene that provides high tensile strength.</title>
        <authorList>
            <person name="Kono N."/>
            <person name="Nakamura H."/>
            <person name="Ohtoshi R."/>
            <person name="Tomita M."/>
            <person name="Numata K."/>
            <person name="Arakawa K."/>
        </authorList>
    </citation>
    <scope>NUCLEOTIDE SEQUENCE [LARGE SCALE GENOMIC DNA]</scope>
</reference>
<proteinExistence type="predicted"/>
<keyword evidence="3" id="KW-1185">Reference proteome</keyword>
<evidence type="ECO:0000313" key="2">
    <source>
        <dbReference type="EMBL" id="GBP62726.1"/>
    </source>
</evidence>
<evidence type="ECO:0000313" key="3">
    <source>
        <dbReference type="Proteomes" id="UP000299102"/>
    </source>
</evidence>
<comment type="caution">
    <text evidence="2">The sequence shown here is derived from an EMBL/GenBank/DDBJ whole genome shotgun (WGS) entry which is preliminary data.</text>
</comment>
<dbReference type="EMBL" id="BGZK01000848">
    <property type="protein sequence ID" value="GBP62726.1"/>
    <property type="molecule type" value="Genomic_DNA"/>
</dbReference>
<feature type="compositionally biased region" description="Basic and acidic residues" evidence="1">
    <location>
        <begin position="1"/>
        <end position="24"/>
    </location>
</feature>
<dbReference type="AlphaFoldDB" id="A0A4C1XFT2"/>
<name>A0A4C1XFT2_EUMVA</name>
<accession>A0A4C1XFT2</accession>
<dbReference type="Proteomes" id="UP000299102">
    <property type="component" value="Unassembled WGS sequence"/>
</dbReference>
<feature type="region of interest" description="Disordered" evidence="1">
    <location>
        <begin position="1"/>
        <end position="31"/>
    </location>
</feature>
<sequence length="265" mass="30758">MRKTRKSVDQDSVHEVSGIRERNVNSRGQNNLIPQFYPQKALIQFRPEKQFLTCIEPTLVRGPNADQTLRTLKIFRIEENISTQRVSEQTRKTVFTFVTSRTPPTDGTHGHPGDNKSLLFFFCRRFETVPRKNGRISPRFQFDIDNFVPWKKRKTTNNVGETMPFRSHVLNIDCHNYKAPLVERVILLSRERQWLIGFENAAYESVSTGFDPDRERIDRFLIAIDQFLSQIKPLAPSFGEHVKLLASGSFLYRASVKASSSKRQR</sequence>
<gene>
    <name evidence="2" type="ORF">EVAR_56244_1</name>
</gene>
<organism evidence="2 3">
    <name type="scientific">Eumeta variegata</name>
    <name type="common">Bagworm moth</name>
    <name type="synonym">Eumeta japonica</name>
    <dbReference type="NCBI Taxonomy" id="151549"/>
    <lineage>
        <taxon>Eukaryota</taxon>
        <taxon>Metazoa</taxon>
        <taxon>Ecdysozoa</taxon>
        <taxon>Arthropoda</taxon>
        <taxon>Hexapoda</taxon>
        <taxon>Insecta</taxon>
        <taxon>Pterygota</taxon>
        <taxon>Neoptera</taxon>
        <taxon>Endopterygota</taxon>
        <taxon>Lepidoptera</taxon>
        <taxon>Glossata</taxon>
        <taxon>Ditrysia</taxon>
        <taxon>Tineoidea</taxon>
        <taxon>Psychidae</taxon>
        <taxon>Oiketicinae</taxon>
        <taxon>Eumeta</taxon>
    </lineage>
</organism>